<keyword evidence="3" id="KW-1185">Reference proteome</keyword>
<proteinExistence type="predicted"/>
<dbReference type="AlphaFoldDB" id="A0A8J1TM32"/>
<evidence type="ECO:0000313" key="3">
    <source>
        <dbReference type="Proteomes" id="UP000749559"/>
    </source>
</evidence>
<protein>
    <submittedName>
        <fullName evidence="2">Uncharacterized protein</fullName>
    </submittedName>
</protein>
<dbReference type="InterPro" id="IPR013783">
    <property type="entry name" value="Ig-like_fold"/>
</dbReference>
<feature type="region of interest" description="Disordered" evidence="1">
    <location>
        <begin position="712"/>
        <end position="853"/>
    </location>
</feature>
<dbReference type="SMART" id="SM00409">
    <property type="entry name" value="IG"/>
    <property type="match status" value="2"/>
</dbReference>
<sequence>MSNRLKIKTKMMDLLYFSIFILLPMGIFGSSITDIHISKPTPTRTGEMAHLKCIFYGDNFTLQYITWIRYDIYKQRSFVYEYSLIPPYNQAYNDLEGRAFLNLTLNKTPERVTPFPESIYTREPNDSTPEDSMNRDILMNPPDPKLTKSRSRLSKNKAATNENDNLVIQTAGATAKSDNTPSMTVQISTTNDINPTIETSRENAILKDMEEAMLLDTGEPRAMRLNGKPNTELKEPSGTKHWAVLYVKDLRLSDEGNYDCLVKPVGEPGVAALQKLTVKVPPTKPRIRPMSQSQEGDNITLRCDGNVGKPSGKLKWYRKRRNGYGFETIATSKYRSKYTLNPNKTVTATSTLTMQVLSDDDASIVKCVAENAVLYPGEEKPSHELPLNVQYPPYGGKILFDRRAKMYFCQARGNPVPTYTWELISNNSPITVSTDKYLNTSAIAEIKNTGFYDFKCIAENLVKGIKREISLTTNLYVQNFPGFVKRATVASAMPSTISTISTVTHKSTRAPTAIPSTQRSHVTVIFRGAPRGGRIADATKVDRDRKTKTGGEHNETTNGQIQIEADTQPSTISEEFEKGKYTTRGRMGPNGYTKPKSTKLPIPASHITTKPQIMITSRPPTTKNSPTTTSTTDMQFKTKSLALDQISHRAGSQKQNKQPKGQLMENANQQDDYEWDNPLYDASPDWDFQPIPYGAWLDQDKHQQNHYYQEDNEFPDYGFHRGDRNDPYFDQAYPPFAPSESGEKRRGGRISPNASYRRLPLSTRNEFESRKPYDIYYAKESSRNKADKKLPPNPYEHHKYRPETSEPNQQKSHQNAPRYDKPDDQVTESPTKNRNSANIPPHPYENHKYRPET</sequence>
<feature type="region of interest" description="Disordered" evidence="1">
    <location>
        <begin position="115"/>
        <end position="158"/>
    </location>
</feature>
<feature type="compositionally biased region" description="Basic and acidic residues" evidence="1">
    <location>
        <begin position="844"/>
        <end position="853"/>
    </location>
</feature>
<evidence type="ECO:0000256" key="1">
    <source>
        <dbReference type="SAM" id="MobiDB-lite"/>
    </source>
</evidence>
<feature type="compositionally biased region" description="Polar residues" evidence="1">
    <location>
        <begin position="827"/>
        <end position="838"/>
    </location>
</feature>
<dbReference type="EMBL" id="CAIIXF020000012">
    <property type="protein sequence ID" value="CAH1801667.1"/>
    <property type="molecule type" value="Genomic_DNA"/>
</dbReference>
<dbReference type="InterPro" id="IPR036179">
    <property type="entry name" value="Ig-like_dom_sf"/>
</dbReference>
<comment type="caution">
    <text evidence="2">The sequence shown here is derived from an EMBL/GenBank/DDBJ whole genome shotgun (WGS) entry which is preliminary data.</text>
</comment>
<name>A0A8J1TM32_OWEFU</name>
<feature type="non-terminal residue" evidence="2">
    <location>
        <position position="1"/>
    </location>
</feature>
<reference evidence="2" key="1">
    <citation type="submission" date="2022-03" db="EMBL/GenBank/DDBJ databases">
        <authorList>
            <person name="Martin C."/>
        </authorList>
    </citation>
    <scope>NUCLEOTIDE SEQUENCE</scope>
</reference>
<dbReference type="Pfam" id="PF13927">
    <property type="entry name" value="Ig_3"/>
    <property type="match status" value="1"/>
</dbReference>
<dbReference type="PROSITE" id="PS50835">
    <property type="entry name" value="IG_LIKE"/>
    <property type="match status" value="1"/>
</dbReference>
<gene>
    <name evidence="2" type="ORF">OFUS_LOCUS25435</name>
</gene>
<evidence type="ECO:0000313" key="2">
    <source>
        <dbReference type="EMBL" id="CAH1801667.1"/>
    </source>
</evidence>
<dbReference type="SUPFAM" id="SSF48726">
    <property type="entry name" value="Immunoglobulin"/>
    <property type="match status" value="2"/>
</dbReference>
<organism evidence="2 3">
    <name type="scientific">Owenia fusiformis</name>
    <name type="common">Polychaete worm</name>
    <dbReference type="NCBI Taxonomy" id="6347"/>
    <lineage>
        <taxon>Eukaryota</taxon>
        <taxon>Metazoa</taxon>
        <taxon>Spiralia</taxon>
        <taxon>Lophotrochozoa</taxon>
        <taxon>Annelida</taxon>
        <taxon>Polychaeta</taxon>
        <taxon>Sedentaria</taxon>
        <taxon>Canalipalpata</taxon>
        <taxon>Sabellida</taxon>
        <taxon>Oweniida</taxon>
        <taxon>Oweniidae</taxon>
        <taxon>Owenia</taxon>
    </lineage>
</organism>
<dbReference type="InterPro" id="IPR003599">
    <property type="entry name" value="Ig_sub"/>
</dbReference>
<dbReference type="PANTHER" id="PTHR45889">
    <property type="entry name" value="IG-LIKE DOMAIN-CONTAINING PROTEIN"/>
    <property type="match status" value="1"/>
</dbReference>
<feature type="compositionally biased region" description="Basic and acidic residues" evidence="1">
    <location>
        <begin position="780"/>
        <end position="804"/>
    </location>
</feature>
<accession>A0A8J1TM32</accession>
<dbReference type="Gene3D" id="2.60.40.10">
    <property type="entry name" value="Immunoglobulins"/>
    <property type="match status" value="2"/>
</dbReference>
<dbReference type="PANTHER" id="PTHR45889:SF8">
    <property type="entry name" value="IG-LIKE DOMAIN-CONTAINING PROTEIN"/>
    <property type="match status" value="1"/>
</dbReference>
<dbReference type="InterPro" id="IPR007110">
    <property type="entry name" value="Ig-like_dom"/>
</dbReference>
<feature type="region of interest" description="Disordered" evidence="1">
    <location>
        <begin position="581"/>
        <end position="606"/>
    </location>
</feature>
<dbReference type="Proteomes" id="UP000749559">
    <property type="component" value="Unassembled WGS sequence"/>
</dbReference>
<feature type="compositionally biased region" description="Polar residues" evidence="1">
    <location>
        <begin position="805"/>
        <end position="815"/>
    </location>
</feature>
<feature type="compositionally biased region" description="Basic and acidic residues" evidence="1">
    <location>
        <begin position="718"/>
        <end position="727"/>
    </location>
</feature>
<dbReference type="OrthoDB" id="6158624at2759"/>